<dbReference type="InterPro" id="IPR007861">
    <property type="entry name" value="DNA_mismatch_repair_MutS_clamp"/>
</dbReference>
<evidence type="ECO:0000256" key="5">
    <source>
        <dbReference type="ARBA" id="ARBA00022840"/>
    </source>
</evidence>
<dbReference type="GO" id="GO:0005524">
    <property type="term" value="F:ATP binding"/>
    <property type="evidence" value="ECO:0007669"/>
    <property type="project" value="UniProtKB-UniRule"/>
</dbReference>
<dbReference type="FunFam" id="3.40.1170.10:FF:000001">
    <property type="entry name" value="DNA mismatch repair protein MutS"/>
    <property type="match status" value="1"/>
</dbReference>
<comment type="similarity">
    <text evidence="1 9 10">Belongs to the DNA mismatch repair MutS family.</text>
</comment>
<dbReference type="PANTHER" id="PTHR11361">
    <property type="entry name" value="DNA MISMATCH REPAIR PROTEIN MUTS FAMILY MEMBER"/>
    <property type="match status" value="1"/>
</dbReference>
<dbReference type="GO" id="GO:0005829">
    <property type="term" value="C:cytosol"/>
    <property type="evidence" value="ECO:0007669"/>
    <property type="project" value="TreeGrafter"/>
</dbReference>
<evidence type="ECO:0000313" key="12">
    <source>
        <dbReference type="EMBL" id="OGC15649.1"/>
    </source>
</evidence>
<evidence type="ECO:0000256" key="3">
    <source>
        <dbReference type="ARBA" id="ARBA00022741"/>
    </source>
</evidence>
<dbReference type="GO" id="GO:0140664">
    <property type="term" value="F:ATP-dependent DNA damage sensor activity"/>
    <property type="evidence" value="ECO:0007669"/>
    <property type="project" value="InterPro"/>
</dbReference>
<dbReference type="Gene3D" id="3.30.420.110">
    <property type="entry name" value="MutS, connector domain"/>
    <property type="match status" value="1"/>
</dbReference>
<dbReference type="SUPFAM" id="SSF48334">
    <property type="entry name" value="DNA repair protein MutS, domain III"/>
    <property type="match status" value="1"/>
</dbReference>
<dbReference type="InterPro" id="IPR027417">
    <property type="entry name" value="P-loop_NTPase"/>
</dbReference>
<evidence type="ECO:0000313" key="13">
    <source>
        <dbReference type="Proteomes" id="UP000177905"/>
    </source>
</evidence>
<dbReference type="InterPro" id="IPR016151">
    <property type="entry name" value="DNA_mismatch_repair_MutS_N"/>
</dbReference>
<dbReference type="HAMAP" id="MF_00096">
    <property type="entry name" value="MutS"/>
    <property type="match status" value="1"/>
</dbReference>
<keyword evidence="3 9" id="KW-0547">Nucleotide-binding</keyword>
<evidence type="ECO:0000256" key="4">
    <source>
        <dbReference type="ARBA" id="ARBA00022763"/>
    </source>
</evidence>
<dbReference type="Pfam" id="PF05188">
    <property type="entry name" value="MutS_II"/>
    <property type="match status" value="1"/>
</dbReference>
<dbReference type="InterPro" id="IPR036187">
    <property type="entry name" value="DNA_mismatch_repair_MutS_sf"/>
</dbReference>
<keyword evidence="4 9" id="KW-0227">DNA damage</keyword>
<dbReference type="GO" id="GO:0003684">
    <property type="term" value="F:damaged DNA binding"/>
    <property type="evidence" value="ECO:0007669"/>
    <property type="project" value="UniProtKB-UniRule"/>
</dbReference>
<evidence type="ECO:0000256" key="1">
    <source>
        <dbReference type="ARBA" id="ARBA00006271"/>
    </source>
</evidence>
<name>A0A1F4S5H0_UNCSA</name>
<dbReference type="InterPro" id="IPR017261">
    <property type="entry name" value="DNA_mismatch_repair_MutS/MSH"/>
</dbReference>
<dbReference type="Gene3D" id="3.40.50.300">
    <property type="entry name" value="P-loop containing nucleotide triphosphate hydrolases"/>
    <property type="match status" value="1"/>
</dbReference>
<dbReference type="InterPro" id="IPR007696">
    <property type="entry name" value="DNA_mismatch_repair_MutS_core"/>
</dbReference>
<dbReference type="Pfam" id="PF05190">
    <property type="entry name" value="MutS_IV"/>
    <property type="match status" value="1"/>
</dbReference>
<dbReference type="EMBL" id="MEUA01000018">
    <property type="protein sequence ID" value="OGC15649.1"/>
    <property type="molecule type" value="Genomic_DNA"/>
</dbReference>
<dbReference type="AlphaFoldDB" id="A0A1F4S5H0"/>
<keyword evidence="6 9" id="KW-0238">DNA-binding</keyword>
<feature type="domain" description="DNA mismatch repair proteins mutS family" evidence="11">
    <location>
        <begin position="698"/>
        <end position="714"/>
    </location>
</feature>
<dbReference type="InterPro" id="IPR007860">
    <property type="entry name" value="DNA_mmatch_repair_MutS_con_dom"/>
</dbReference>
<organism evidence="12 13">
    <name type="scientific">candidate division WOR-1 bacterium RIFOXYB2_FULL_36_35</name>
    <dbReference type="NCBI Taxonomy" id="1802578"/>
    <lineage>
        <taxon>Bacteria</taxon>
        <taxon>Bacillati</taxon>
        <taxon>Saganbacteria</taxon>
    </lineage>
</organism>
<dbReference type="InterPro" id="IPR000432">
    <property type="entry name" value="DNA_mismatch_repair_MutS_C"/>
</dbReference>
<dbReference type="GO" id="GO:0006298">
    <property type="term" value="P:mismatch repair"/>
    <property type="evidence" value="ECO:0007669"/>
    <property type="project" value="UniProtKB-UniRule"/>
</dbReference>
<dbReference type="GO" id="GO:0030983">
    <property type="term" value="F:mismatched DNA binding"/>
    <property type="evidence" value="ECO:0007669"/>
    <property type="project" value="InterPro"/>
</dbReference>
<evidence type="ECO:0000256" key="10">
    <source>
        <dbReference type="RuleBase" id="RU003756"/>
    </source>
</evidence>
<dbReference type="NCBIfam" id="TIGR01070">
    <property type="entry name" value="mutS1"/>
    <property type="match status" value="1"/>
</dbReference>
<dbReference type="SUPFAM" id="SSF55271">
    <property type="entry name" value="DNA repair protein MutS, domain I"/>
    <property type="match status" value="1"/>
</dbReference>
<dbReference type="FunFam" id="1.10.1420.10:FF:000001">
    <property type="entry name" value="DNA mismatch repair protein MutS"/>
    <property type="match status" value="1"/>
</dbReference>
<dbReference type="PANTHER" id="PTHR11361:SF34">
    <property type="entry name" value="DNA MISMATCH REPAIR PROTEIN MSH1, MITOCHONDRIAL"/>
    <property type="match status" value="1"/>
</dbReference>
<dbReference type="PROSITE" id="PS00486">
    <property type="entry name" value="DNA_MISMATCH_REPAIR_2"/>
    <property type="match status" value="1"/>
</dbReference>
<dbReference type="Pfam" id="PF05192">
    <property type="entry name" value="MutS_III"/>
    <property type="match status" value="1"/>
</dbReference>
<dbReference type="Proteomes" id="UP000177905">
    <property type="component" value="Unassembled WGS sequence"/>
</dbReference>
<sequence length="845" mass="95737">MDQQTPMVKQYLEIKSKNKDSILFFRLGDFYEMFYEDADLASRELELTLTGRGQGENKMPMCGVPYHAAENYIARLVTKGYKVAICEQVEDPALAKGLVKREIIKVYTPGTVIESSMLLQKANNYLLAVSYEKGKFGISYVDVSTGEFKVTEIEENKILFDEINRINPSEILFSDMWQEEVPENLALRISKFKDNYDAQTASDRLKKHFNVVSLASFGIDNYSVGLSAAAYVVDYLEETQKTALLHINKIVPYRIGEYMFIDSSARRNLELVQTMKDKSFRGSLLWVLDHCCTNMGSRLLRNWLLMPLMNVDEINKRLDAVSDLKENTILRAELSEKLKKVFDIERLTTKIASSSANAKDLVALRDSLNEIPFIKNLILEAIPTFSCSKDSLSVLSRASCISDLPEVKELVNLAIVNNPPFQIKDGGLIRDGYNLELDELRTVTRGGKSFIAELENSERIKTGIKSLKVGFNRVFGYYIEVTTSNLSQVPQNYIRKQTLTNCERYITPELKEKEALVLNADEKIKELEYNLFCEIREEVSKYTLRLQEIAHILAALDVFIAFADIASYGKYCRPKFSSDADNLHPYIHLIDSRHPVVEKSIGEHNFISNNIEINEESRFLLITGPNMAGKSTIMKQAALILIMAQMGSFVPAKEANLSVTDRIFTRIGAMDDIFSGQSTFMLEMTETANILNNATNRSFIILDEIGRGTSTFDGMSIAAAVAEYIHKNIKARTMFATHYHEITQLADKHRGMKNFNVAVKEENDHITFLHKIINGPADKSYGIQVARLAGLPVEVVLRSKEIYSTLEMVENNLGENSSRSKEAFTLKKIGKSRFKREEDNQVSLF</sequence>
<dbReference type="Gene3D" id="3.40.1170.10">
    <property type="entry name" value="DNA repair protein MutS, domain I"/>
    <property type="match status" value="1"/>
</dbReference>
<feature type="binding site" evidence="9">
    <location>
        <begin position="624"/>
        <end position="631"/>
    </location>
    <ligand>
        <name>ATP</name>
        <dbReference type="ChEBI" id="CHEBI:30616"/>
    </ligand>
</feature>
<evidence type="ECO:0000256" key="9">
    <source>
        <dbReference type="HAMAP-Rule" id="MF_00096"/>
    </source>
</evidence>
<dbReference type="CDD" id="cd03284">
    <property type="entry name" value="ABC_MutS1"/>
    <property type="match status" value="1"/>
</dbReference>
<dbReference type="SMART" id="SM00533">
    <property type="entry name" value="MUTSd"/>
    <property type="match status" value="1"/>
</dbReference>
<dbReference type="Pfam" id="PF01624">
    <property type="entry name" value="MutS_I"/>
    <property type="match status" value="1"/>
</dbReference>
<protein>
    <recommendedName>
        <fullName evidence="2 9">DNA mismatch repair protein MutS</fullName>
    </recommendedName>
</protein>
<dbReference type="Gene3D" id="1.10.1420.10">
    <property type="match status" value="2"/>
</dbReference>
<accession>A0A1F4S5H0</accession>
<dbReference type="Pfam" id="PF00488">
    <property type="entry name" value="MutS_V"/>
    <property type="match status" value="1"/>
</dbReference>
<comment type="caution">
    <text evidence="12">The sequence shown here is derived from an EMBL/GenBank/DDBJ whole genome shotgun (WGS) entry which is preliminary data.</text>
</comment>
<keyword evidence="7 9" id="KW-0234">DNA repair</keyword>
<evidence type="ECO:0000256" key="2">
    <source>
        <dbReference type="ARBA" id="ARBA00021982"/>
    </source>
</evidence>
<dbReference type="InterPro" id="IPR036678">
    <property type="entry name" value="MutS_con_dom_sf"/>
</dbReference>
<dbReference type="SUPFAM" id="SSF52540">
    <property type="entry name" value="P-loop containing nucleoside triphosphate hydrolases"/>
    <property type="match status" value="1"/>
</dbReference>
<dbReference type="SUPFAM" id="SSF53150">
    <property type="entry name" value="DNA repair protein MutS, domain II"/>
    <property type="match status" value="1"/>
</dbReference>
<keyword evidence="5 9" id="KW-0067">ATP-binding</keyword>
<dbReference type="InterPro" id="IPR045076">
    <property type="entry name" value="MutS"/>
</dbReference>
<evidence type="ECO:0000259" key="11">
    <source>
        <dbReference type="PROSITE" id="PS00486"/>
    </source>
</evidence>
<evidence type="ECO:0000256" key="6">
    <source>
        <dbReference type="ARBA" id="ARBA00023125"/>
    </source>
</evidence>
<evidence type="ECO:0000256" key="7">
    <source>
        <dbReference type="ARBA" id="ARBA00023204"/>
    </source>
</evidence>
<dbReference type="InterPro" id="IPR005748">
    <property type="entry name" value="DNA_mismatch_repair_MutS"/>
</dbReference>
<dbReference type="SMART" id="SM00534">
    <property type="entry name" value="MUTSac"/>
    <property type="match status" value="1"/>
</dbReference>
<reference evidence="12 13" key="1">
    <citation type="journal article" date="2016" name="Nat. Commun.">
        <title>Thousands of microbial genomes shed light on interconnected biogeochemical processes in an aquifer system.</title>
        <authorList>
            <person name="Anantharaman K."/>
            <person name="Brown C.T."/>
            <person name="Hug L.A."/>
            <person name="Sharon I."/>
            <person name="Castelle C.J."/>
            <person name="Probst A.J."/>
            <person name="Thomas B.C."/>
            <person name="Singh A."/>
            <person name="Wilkins M.J."/>
            <person name="Karaoz U."/>
            <person name="Brodie E.L."/>
            <person name="Williams K.H."/>
            <person name="Hubbard S.S."/>
            <person name="Banfield J.F."/>
        </authorList>
    </citation>
    <scope>NUCLEOTIDE SEQUENCE [LARGE SCALE GENOMIC DNA]</scope>
</reference>
<dbReference type="NCBIfam" id="NF003810">
    <property type="entry name" value="PRK05399.1"/>
    <property type="match status" value="1"/>
</dbReference>
<dbReference type="FunFam" id="3.40.50.300:FF:000870">
    <property type="entry name" value="MutS protein homolog 4"/>
    <property type="match status" value="1"/>
</dbReference>
<gene>
    <name evidence="9" type="primary">mutS</name>
    <name evidence="12" type="ORF">A2290_06205</name>
</gene>
<dbReference type="InterPro" id="IPR007695">
    <property type="entry name" value="DNA_mismatch_repair_MutS-lik_N"/>
</dbReference>
<comment type="function">
    <text evidence="8 9">This protein is involved in the repair of mismatches in DNA. It is possible that it carries out the mismatch recognition step. This protein has a weak ATPase activity.</text>
</comment>
<proteinExistence type="inferred from homology"/>
<evidence type="ECO:0000256" key="8">
    <source>
        <dbReference type="ARBA" id="ARBA00024647"/>
    </source>
</evidence>
<dbReference type="PIRSF" id="PIRSF037677">
    <property type="entry name" value="DNA_mis_repair_Msh6"/>
    <property type="match status" value="1"/>
</dbReference>